<feature type="transmembrane region" description="Helical" evidence="2">
    <location>
        <begin position="112"/>
        <end position="128"/>
    </location>
</feature>
<keyword evidence="2" id="KW-0812">Transmembrane</keyword>
<sequence length="132" mass="15312">MDLRSSSARQSNHDLNNENLRENYETVVSTGLSHGQTRGNDKYSQNRVLSRHDPIANAQTFQQSDVGHGSFDQYERRSLNAPYPQLRVTPKFGRMLTMDRVYTAEIVFERKSIIVLYMVLVLIVRGRWPKKL</sequence>
<dbReference type="Proteomes" id="UP000887565">
    <property type="component" value="Unplaced"/>
</dbReference>
<proteinExistence type="predicted"/>
<evidence type="ECO:0000313" key="3">
    <source>
        <dbReference type="Proteomes" id="UP000887565"/>
    </source>
</evidence>
<reference evidence="4" key="1">
    <citation type="submission" date="2022-11" db="UniProtKB">
        <authorList>
            <consortium name="WormBaseParasite"/>
        </authorList>
    </citation>
    <scope>IDENTIFICATION</scope>
</reference>
<protein>
    <submittedName>
        <fullName evidence="4">Uncharacterized protein</fullName>
    </submittedName>
</protein>
<evidence type="ECO:0000256" key="2">
    <source>
        <dbReference type="SAM" id="Phobius"/>
    </source>
</evidence>
<evidence type="ECO:0000313" key="4">
    <source>
        <dbReference type="WBParaSite" id="nRc.2.0.1.t08751-RA"/>
    </source>
</evidence>
<keyword evidence="2" id="KW-0472">Membrane</keyword>
<keyword evidence="3" id="KW-1185">Reference proteome</keyword>
<keyword evidence="2" id="KW-1133">Transmembrane helix</keyword>
<accession>A0A915I4R5</accession>
<name>A0A915I4R5_ROMCU</name>
<evidence type="ECO:0000256" key="1">
    <source>
        <dbReference type="SAM" id="MobiDB-lite"/>
    </source>
</evidence>
<feature type="compositionally biased region" description="Basic and acidic residues" evidence="1">
    <location>
        <begin position="11"/>
        <end position="22"/>
    </location>
</feature>
<dbReference type="WBParaSite" id="nRc.2.0.1.t08751-RA">
    <property type="protein sequence ID" value="nRc.2.0.1.t08751-RA"/>
    <property type="gene ID" value="nRc.2.0.1.g08751"/>
</dbReference>
<feature type="compositionally biased region" description="Polar residues" evidence="1">
    <location>
        <begin position="1"/>
        <end position="10"/>
    </location>
</feature>
<dbReference type="AlphaFoldDB" id="A0A915I4R5"/>
<feature type="region of interest" description="Disordered" evidence="1">
    <location>
        <begin position="1"/>
        <end position="22"/>
    </location>
</feature>
<organism evidence="3 4">
    <name type="scientific">Romanomermis culicivorax</name>
    <name type="common">Nematode worm</name>
    <dbReference type="NCBI Taxonomy" id="13658"/>
    <lineage>
        <taxon>Eukaryota</taxon>
        <taxon>Metazoa</taxon>
        <taxon>Ecdysozoa</taxon>
        <taxon>Nematoda</taxon>
        <taxon>Enoplea</taxon>
        <taxon>Dorylaimia</taxon>
        <taxon>Mermithida</taxon>
        <taxon>Mermithoidea</taxon>
        <taxon>Mermithidae</taxon>
        <taxon>Romanomermis</taxon>
    </lineage>
</organism>